<feature type="compositionally biased region" description="Pro residues" evidence="1">
    <location>
        <begin position="467"/>
        <end position="477"/>
    </location>
</feature>
<proteinExistence type="predicted"/>
<dbReference type="Proteomes" id="UP000235392">
    <property type="component" value="Unassembled WGS sequence"/>
</dbReference>
<feature type="region of interest" description="Disordered" evidence="1">
    <location>
        <begin position="143"/>
        <end position="232"/>
    </location>
</feature>
<dbReference type="EMBL" id="PGCI01000396">
    <property type="protein sequence ID" value="PLW27678.1"/>
    <property type="molecule type" value="Genomic_DNA"/>
</dbReference>
<name>A0A2N5S2J2_9BASI</name>
<feature type="region of interest" description="Disordered" evidence="1">
    <location>
        <begin position="357"/>
        <end position="384"/>
    </location>
</feature>
<sequence length="547" mass="61023">MVPQLYKRIGRPGLPAPQPQKLAPAQTRHRKEQLLDIELEYLSLNNLPDSPPPQSEATLPTMKAQSYHQSDSSTLQQCPLSLGLDSSFTALRSSYTNLDFDTYNQSRYKLPGYNHHEQLVYNQHGSIVNAGIPLASAQYGPNPPTSFLPPSHMTHVHKPSSITGGPVPLHPGNLNNPPVPIPPSSQPSSFNSSTAMPHATPEPNTGLPAPLNSPCNNNQPPLTKKPPRSKIHPQLVKAACTKTLDEIMNLVGQDSKYSRLTAENQLQLNAVYMEYQRQLYLVAYENKLAINLCLTYVGKAFNPQVSTNYKNFCRYDPVASKCFNDNERKRKRGRLWRLLDKNAQAQWKDPDFLEQYQDQSEQNNPIDDSSTTSGTKKRKKQGNAPFDMDAWANKIVADLRNLSRHSGVEGFLVVGDRSKKKIKSFNGGSHLGEFFLDIFPTAKNNPCQLFTDFIKGHNVIKTITGKEPPPTQPPLTKTPPTNLRKKGSKPREIITKYNKGRKAKNIQFIRNKLNQAIEEAIPGQSSQGWPGTNTQKKLMELGVPLAS</sequence>
<protein>
    <submittedName>
        <fullName evidence="2">Uncharacterized protein</fullName>
    </submittedName>
</protein>
<dbReference type="AlphaFoldDB" id="A0A2N5S2J2"/>
<feature type="region of interest" description="Disordered" evidence="1">
    <location>
        <begin position="7"/>
        <end position="29"/>
    </location>
</feature>
<reference evidence="2 4" key="1">
    <citation type="submission" date="2017-11" db="EMBL/GenBank/DDBJ databases">
        <title>De novo assembly and phasing of dikaryotic genomes from two isolates of Puccinia coronata f. sp. avenae, the causal agent of oat crown rust.</title>
        <authorList>
            <person name="Miller M.E."/>
            <person name="Zhang Y."/>
            <person name="Omidvar V."/>
            <person name="Sperschneider J."/>
            <person name="Schwessinger B."/>
            <person name="Raley C."/>
            <person name="Palmer J.M."/>
            <person name="Garnica D."/>
            <person name="Upadhyaya N."/>
            <person name="Rathjen J."/>
            <person name="Taylor J.M."/>
            <person name="Park R.F."/>
            <person name="Dodds P.N."/>
            <person name="Hirsch C.D."/>
            <person name="Kianian S.F."/>
            <person name="Figueroa M."/>
        </authorList>
    </citation>
    <scope>NUCLEOTIDE SEQUENCE [LARGE SCALE GENOMIC DNA]</scope>
    <source>
        <strain evidence="2">12SD80</strain>
    </source>
</reference>
<evidence type="ECO:0000313" key="3">
    <source>
        <dbReference type="EMBL" id="PLW27678.1"/>
    </source>
</evidence>
<comment type="caution">
    <text evidence="2">The sequence shown here is derived from an EMBL/GenBank/DDBJ whole genome shotgun (WGS) entry which is preliminary data.</text>
</comment>
<organism evidence="2 4">
    <name type="scientific">Puccinia coronata f. sp. avenae</name>
    <dbReference type="NCBI Taxonomy" id="200324"/>
    <lineage>
        <taxon>Eukaryota</taxon>
        <taxon>Fungi</taxon>
        <taxon>Dikarya</taxon>
        <taxon>Basidiomycota</taxon>
        <taxon>Pucciniomycotina</taxon>
        <taxon>Pucciniomycetes</taxon>
        <taxon>Pucciniales</taxon>
        <taxon>Pucciniaceae</taxon>
        <taxon>Puccinia</taxon>
    </lineage>
</organism>
<evidence type="ECO:0000313" key="4">
    <source>
        <dbReference type="Proteomes" id="UP000235392"/>
    </source>
</evidence>
<dbReference type="EMBL" id="PGCI01001130">
    <property type="protein sequence ID" value="PLW07442.1"/>
    <property type="molecule type" value="Genomic_DNA"/>
</dbReference>
<feature type="compositionally biased region" description="Polar residues" evidence="1">
    <location>
        <begin position="357"/>
        <end position="368"/>
    </location>
</feature>
<evidence type="ECO:0000313" key="2">
    <source>
        <dbReference type="EMBL" id="PLW07442.1"/>
    </source>
</evidence>
<accession>A0A2N5S2J2</accession>
<gene>
    <name evidence="3" type="ORF">PCASD_22998</name>
    <name evidence="2" type="ORF">PCASD_25777</name>
</gene>
<evidence type="ECO:0000256" key="1">
    <source>
        <dbReference type="SAM" id="MobiDB-lite"/>
    </source>
</evidence>
<feature type="region of interest" description="Disordered" evidence="1">
    <location>
        <begin position="463"/>
        <end position="488"/>
    </location>
</feature>